<dbReference type="InterPro" id="IPR033847">
    <property type="entry name" value="Citrt_syn/SCS-alpha_CS"/>
</dbReference>
<dbReference type="PROSITE" id="PS00399">
    <property type="entry name" value="SUCCINYL_COA_LIG_2"/>
    <property type="match status" value="1"/>
</dbReference>
<evidence type="ECO:0000256" key="1">
    <source>
        <dbReference type="ARBA" id="ARBA00022532"/>
    </source>
</evidence>
<dbReference type="GO" id="GO:0004775">
    <property type="term" value="F:succinate-CoA ligase (ADP-forming) activity"/>
    <property type="evidence" value="ECO:0007669"/>
    <property type="project" value="TreeGrafter"/>
</dbReference>
<dbReference type="RefSeq" id="WP_175488244.1">
    <property type="nucleotide sequence ID" value="NZ_FNHP01000004.1"/>
</dbReference>
<gene>
    <name evidence="6" type="ORF">SAMN05428957_1047</name>
</gene>
<dbReference type="PANTHER" id="PTHR11117">
    <property type="entry name" value="SUCCINYL-COA LIGASE SUBUNIT ALPHA"/>
    <property type="match status" value="1"/>
</dbReference>
<keyword evidence="2" id="KW-0436">Ligase</keyword>
<dbReference type="InterPro" id="IPR036291">
    <property type="entry name" value="NAD(P)-bd_dom_sf"/>
</dbReference>
<dbReference type="PRINTS" id="PR01798">
    <property type="entry name" value="SCOASYNTHASE"/>
</dbReference>
<dbReference type="GO" id="GO:0000166">
    <property type="term" value="F:nucleotide binding"/>
    <property type="evidence" value="ECO:0007669"/>
    <property type="project" value="UniProtKB-KW"/>
</dbReference>
<evidence type="ECO:0000259" key="5">
    <source>
        <dbReference type="SMART" id="SM00881"/>
    </source>
</evidence>
<evidence type="ECO:0000256" key="4">
    <source>
        <dbReference type="PIRSR" id="PIRSR001553-1"/>
    </source>
</evidence>
<evidence type="ECO:0000256" key="3">
    <source>
        <dbReference type="ARBA" id="ARBA00022741"/>
    </source>
</evidence>
<dbReference type="AlphaFoldDB" id="A0A1G9S033"/>
<keyword evidence="7" id="KW-1185">Reference proteome</keyword>
<sequence>MLFELDRATPVLVQGITGRMGQKHAALMQRYGTRIVGGTGRMRAGEPQAFPVFEDCAEAARATGARVSIALVPPQSTLQAVAQAVHAGMKVVVTVAEGIEVHDALRIRALTREAGVEWVGASTPGLCIPGQVKLGFLPDISLAPGAVGVMSKSGTLSYEVGRRMVQRGLGQSAWIGVGGDPVKGLRFADLAQGFARHAPTQALLLVGEIGGDEEEEFAEAWAALRCPKPVFALIAGAQAKEGVTMGHAGALVLGERGTLASKQRALRAAGAQVFDTIEALVEALPAAPGPGSHH</sequence>
<dbReference type="SUPFAM" id="SSF51735">
    <property type="entry name" value="NAD(P)-binding Rossmann-fold domains"/>
    <property type="match status" value="1"/>
</dbReference>
<dbReference type="InterPro" id="IPR005810">
    <property type="entry name" value="CoA_lig_alpha"/>
</dbReference>
<dbReference type="InterPro" id="IPR005811">
    <property type="entry name" value="SUCC_ACL_C"/>
</dbReference>
<dbReference type="GO" id="GO:0006099">
    <property type="term" value="P:tricarboxylic acid cycle"/>
    <property type="evidence" value="ECO:0007669"/>
    <property type="project" value="UniProtKB-KW"/>
</dbReference>
<evidence type="ECO:0000313" key="6">
    <source>
        <dbReference type="EMBL" id="SDM28620.1"/>
    </source>
</evidence>
<dbReference type="Pfam" id="PF02629">
    <property type="entry name" value="CoA_binding"/>
    <property type="match status" value="1"/>
</dbReference>
<dbReference type="SMART" id="SM00881">
    <property type="entry name" value="CoA_binding"/>
    <property type="match status" value="1"/>
</dbReference>
<dbReference type="Proteomes" id="UP000198552">
    <property type="component" value="Unassembled WGS sequence"/>
</dbReference>
<feature type="active site" description="Tele-phosphohistidine intermediate" evidence="4">
    <location>
        <position position="247"/>
    </location>
</feature>
<keyword evidence="3" id="KW-0547">Nucleotide-binding</keyword>
<protein>
    <submittedName>
        <fullName evidence="6">Succinyl-CoA synthetase alpha subunit</fullName>
    </submittedName>
</protein>
<keyword evidence="1" id="KW-0816">Tricarboxylic acid cycle</keyword>
<dbReference type="EMBL" id="FNHP01000004">
    <property type="protein sequence ID" value="SDM28620.1"/>
    <property type="molecule type" value="Genomic_DNA"/>
</dbReference>
<evidence type="ECO:0000313" key="7">
    <source>
        <dbReference type="Proteomes" id="UP000198552"/>
    </source>
</evidence>
<proteinExistence type="predicted"/>
<dbReference type="InterPro" id="IPR017440">
    <property type="entry name" value="Cit_synth/succinyl-CoA_lig_AS"/>
</dbReference>
<dbReference type="InterPro" id="IPR003781">
    <property type="entry name" value="CoA-bd"/>
</dbReference>
<name>A0A1G9S033_9BURK</name>
<dbReference type="Gene3D" id="3.40.50.720">
    <property type="entry name" value="NAD(P)-binding Rossmann-like Domain"/>
    <property type="match status" value="1"/>
</dbReference>
<dbReference type="Gene3D" id="3.40.50.261">
    <property type="entry name" value="Succinyl-CoA synthetase domains"/>
    <property type="match status" value="1"/>
</dbReference>
<dbReference type="Pfam" id="PF00549">
    <property type="entry name" value="Ligase_CoA"/>
    <property type="match status" value="1"/>
</dbReference>
<dbReference type="InterPro" id="IPR016102">
    <property type="entry name" value="Succinyl-CoA_synth-like"/>
</dbReference>
<dbReference type="PROSITE" id="PS01216">
    <property type="entry name" value="SUCCINYL_COA_LIG_1"/>
    <property type="match status" value="1"/>
</dbReference>
<dbReference type="STRING" id="1527607.SAMN05428957_1047"/>
<dbReference type="SUPFAM" id="SSF52210">
    <property type="entry name" value="Succinyl-CoA synthetase domains"/>
    <property type="match status" value="1"/>
</dbReference>
<accession>A0A1G9S033</accession>
<organism evidence="6 7">
    <name type="scientific">Oryzisolibacter propanilivorax</name>
    <dbReference type="NCBI Taxonomy" id="1527607"/>
    <lineage>
        <taxon>Bacteria</taxon>
        <taxon>Pseudomonadati</taxon>
        <taxon>Pseudomonadota</taxon>
        <taxon>Betaproteobacteria</taxon>
        <taxon>Burkholderiales</taxon>
        <taxon>Comamonadaceae</taxon>
        <taxon>Oryzisolibacter</taxon>
    </lineage>
</organism>
<feature type="domain" description="CoA-binding" evidence="5">
    <location>
        <begin position="5"/>
        <end position="99"/>
    </location>
</feature>
<dbReference type="GO" id="GO:0009361">
    <property type="term" value="C:succinate-CoA ligase complex (ADP-forming)"/>
    <property type="evidence" value="ECO:0007669"/>
    <property type="project" value="TreeGrafter"/>
</dbReference>
<dbReference type="PIRSF" id="PIRSF001553">
    <property type="entry name" value="SucCS_alpha"/>
    <property type="match status" value="1"/>
</dbReference>
<dbReference type="GO" id="GO:0004776">
    <property type="term" value="F:succinate-CoA ligase (GDP-forming) activity"/>
    <property type="evidence" value="ECO:0007669"/>
    <property type="project" value="TreeGrafter"/>
</dbReference>
<reference evidence="7" key="1">
    <citation type="submission" date="2016-10" db="EMBL/GenBank/DDBJ databases">
        <authorList>
            <person name="Varghese N."/>
            <person name="Submissions S."/>
        </authorList>
    </citation>
    <scope>NUCLEOTIDE SEQUENCE [LARGE SCALE GENOMIC DNA]</scope>
    <source>
        <strain evidence="7">EPL6</strain>
    </source>
</reference>
<evidence type="ECO:0000256" key="2">
    <source>
        <dbReference type="ARBA" id="ARBA00022598"/>
    </source>
</evidence>
<dbReference type="PANTHER" id="PTHR11117:SF2">
    <property type="entry name" value="SUCCINATE--COA LIGASE [ADP_GDP-FORMING] SUBUNIT ALPHA, MITOCHONDRIAL"/>
    <property type="match status" value="1"/>
</dbReference>